<evidence type="ECO:0000313" key="3">
    <source>
        <dbReference type="Proteomes" id="UP001589654"/>
    </source>
</evidence>
<sequence>MAANVNRKIFEILDKMAPANAAQYCWDLWHEDPFHLVITRKRKSKLGDFRYNTLRKFQTITLNQDLHSYQFLITYIHEVAHYRAFKKFGTSIKPHGPEWKMEFRKLMSPMLSDLVFPKDILLPLKNHMQNPKASSGVDFWLTKELRKYSNEMGAEKVIYLGELKPGSQFLLRGRIFQKIETKRTRVLCTELDSGQNYLIASHAEVKLQR</sequence>
<dbReference type="RefSeq" id="WP_290247186.1">
    <property type="nucleotide sequence ID" value="NZ_JAUFQT010000001.1"/>
</dbReference>
<comment type="caution">
    <text evidence="2">The sequence shown here is derived from an EMBL/GenBank/DDBJ whole genome shotgun (WGS) entry which is preliminary data.</text>
</comment>
<organism evidence="2 3">
    <name type="scientific">Echinicola jeungdonensis</name>
    <dbReference type="NCBI Taxonomy" id="709343"/>
    <lineage>
        <taxon>Bacteria</taxon>
        <taxon>Pseudomonadati</taxon>
        <taxon>Bacteroidota</taxon>
        <taxon>Cytophagia</taxon>
        <taxon>Cytophagales</taxon>
        <taxon>Cyclobacteriaceae</taxon>
        <taxon>Echinicola</taxon>
    </lineage>
</organism>
<dbReference type="EMBL" id="JBHMEW010000054">
    <property type="protein sequence ID" value="MFB9211869.1"/>
    <property type="molecule type" value="Genomic_DNA"/>
</dbReference>
<keyword evidence="3" id="KW-1185">Reference proteome</keyword>
<name>A0ABV5J4X3_9BACT</name>
<evidence type="ECO:0000259" key="1">
    <source>
        <dbReference type="Pfam" id="PF10263"/>
    </source>
</evidence>
<dbReference type="Proteomes" id="UP001589654">
    <property type="component" value="Unassembled WGS sequence"/>
</dbReference>
<dbReference type="Pfam" id="PF10263">
    <property type="entry name" value="SprT-like"/>
    <property type="match status" value="1"/>
</dbReference>
<feature type="domain" description="SprT-like" evidence="1">
    <location>
        <begin position="36"/>
        <end position="107"/>
    </location>
</feature>
<evidence type="ECO:0000313" key="2">
    <source>
        <dbReference type="EMBL" id="MFB9211869.1"/>
    </source>
</evidence>
<proteinExistence type="predicted"/>
<protein>
    <submittedName>
        <fullName evidence="2">SprT-like domain-containing protein</fullName>
    </submittedName>
</protein>
<dbReference type="InterPro" id="IPR006640">
    <property type="entry name" value="SprT-like_domain"/>
</dbReference>
<reference evidence="2 3" key="1">
    <citation type="submission" date="2024-09" db="EMBL/GenBank/DDBJ databases">
        <authorList>
            <person name="Sun Q."/>
            <person name="Mori K."/>
        </authorList>
    </citation>
    <scope>NUCLEOTIDE SEQUENCE [LARGE SCALE GENOMIC DNA]</scope>
    <source>
        <strain evidence="2 3">CECT 7682</strain>
    </source>
</reference>
<gene>
    <name evidence="2" type="ORF">ACFFUR_08630</name>
</gene>
<accession>A0ABV5J4X3</accession>